<keyword evidence="4" id="KW-0496">Mitochondrion</keyword>
<gene>
    <name evidence="8" type="ORF">SPPG_03000</name>
</gene>
<dbReference type="eggNOG" id="KOG3003">
    <property type="taxonomic scope" value="Eukaryota"/>
</dbReference>
<evidence type="ECO:0000256" key="3">
    <source>
        <dbReference type="ARBA" id="ARBA00023186"/>
    </source>
</evidence>
<dbReference type="GO" id="GO:0042803">
    <property type="term" value="F:protein homodimerization activity"/>
    <property type="evidence" value="ECO:0007669"/>
    <property type="project" value="InterPro"/>
</dbReference>
<dbReference type="PRINTS" id="PR00773">
    <property type="entry name" value="GRPEPROTEIN"/>
</dbReference>
<evidence type="ECO:0000313" key="9">
    <source>
        <dbReference type="Proteomes" id="UP000053201"/>
    </source>
</evidence>
<organism evidence="8 9">
    <name type="scientific">Spizellomyces punctatus (strain DAOM BR117)</name>
    <dbReference type="NCBI Taxonomy" id="645134"/>
    <lineage>
        <taxon>Eukaryota</taxon>
        <taxon>Fungi</taxon>
        <taxon>Fungi incertae sedis</taxon>
        <taxon>Chytridiomycota</taxon>
        <taxon>Chytridiomycota incertae sedis</taxon>
        <taxon>Chytridiomycetes</taxon>
        <taxon>Spizellomycetales</taxon>
        <taxon>Spizellomycetaceae</taxon>
        <taxon>Spizellomyces</taxon>
    </lineage>
</organism>
<comment type="similarity">
    <text evidence="2 5">Belongs to the GrpE family.</text>
</comment>
<sequence length="235" mass="25956">MMNSLRPLRALRPVRVLSASLPVSARIPVGRTRSILLSNRRQYSTEDQKTTNGEQASAKQGEQPAQEEQAPEVDTAAVLAEKDKQIAALQDMYRRALADAENVRQRARKEVAETKEFAINKFAKELLSTADVLEMALKAVPETEHGENGNNQHLKDLYTGVAMTRSNLMATFKRFGIEPFEPLGETFDPNLHEALFQAPIPGKEPGTVFDVAKTGYKLGSRILRPAQVGVVQDSS</sequence>
<dbReference type="HAMAP" id="MF_01151">
    <property type="entry name" value="GrpE"/>
    <property type="match status" value="1"/>
</dbReference>
<dbReference type="FunFam" id="2.30.22.10:FF:000002">
    <property type="entry name" value="GrpE protein homolog"/>
    <property type="match status" value="1"/>
</dbReference>
<dbReference type="GO" id="GO:0030150">
    <property type="term" value="P:protein import into mitochondrial matrix"/>
    <property type="evidence" value="ECO:0007669"/>
    <property type="project" value="EnsemblFungi"/>
</dbReference>
<evidence type="ECO:0000256" key="4">
    <source>
        <dbReference type="RuleBase" id="RU000640"/>
    </source>
</evidence>
<evidence type="ECO:0000256" key="1">
    <source>
        <dbReference type="ARBA" id="ARBA00004305"/>
    </source>
</evidence>
<evidence type="ECO:0000256" key="5">
    <source>
        <dbReference type="RuleBase" id="RU004478"/>
    </source>
</evidence>
<dbReference type="PANTHER" id="PTHR21237">
    <property type="entry name" value="GRPE PROTEIN"/>
    <property type="match status" value="1"/>
</dbReference>
<dbReference type="EMBL" id="KQ257453">
    <property type="protein sequence ID" value="KND02542.1"/>
    <property type="molecule type" value="Genomic_DNA"/>
</dbReference>
<dbReference type="GO" id="GO:0001405">
    <property type="term" value="C:PAM complex, Tim23 associated import motor"/>
    <property type="evidence" value="ECO:0007669"/>
    <property type="project" value="EnsemblFungi"/>
</dbReference>
<proteinExistence type="inferred from homology"/>
<evidence type="ECO:0000256" key="7">
    <source>
        <dbReference type="SAM" id="MobiDB-lite"/>
    </source>
</evidence>
<keyword evidence="3 4" id="KW-0143">Chaperone</keyword>
<evidence type="ECO:0000256" key="2">
    <source>
        <dbReference type="ARBA" id="ARBA00009054"/>
    </source>
</evidence>
<name>A0A0L0HN75_SPIPD</name>
<dbReference type="Gene3D" id="3.90.20.20">
    <property type="match status" value="1"/>
</dbReference>
<dbReference type="PROSITE" id="PS01071">
    <property type="entry name" value="GRPE"/>
    <property type="match status" value="1"/>
</dbReference>
<comment type="subcellular location">
    <subcellularLocation>
        <location evidence="1 4">Mitochondrion matrix</location>
    </subcellularLocation>
</comment>
<dbReference type="GO" id="GO:0051082">
    <property type="term" value="F:unfolded protein binding"/>
    <property type="evidence" value="ECO:0007669"/>
    <property type="project" value="TreeGrafter"/>
</dbReference>
<evidence type="ECO:0000313" key="8">
    <source>
        <dbReference type="EMBL" id="KND02542.1"/>
    </source>
</evidence>
<dbReference type="GO" id="GO:0042026">
    <property type="term" value="P:protein refolding"/>
    <property type="evidence" value="ECO:0007669"/>
    <property type="project" value="EnsemblFungi"/>
</dbReference>
<dbReference type="PANTHER" id="PTHR21237:SF23">
    <property type="entry name" value="GRPE PROTEIN HOMOLOG, MITOCHONDRIAL"/>
    <property type="match status" value="1"/>
</dbReference>
<reference evidence="8 9" key="1">
    <citation type="submission" date="2009-08" db="EMBL/GenBank/DDBJ databases">
        <title>The Genome Sequence of Spizellomyces punctatus strain DAOM BR117.</title>
        <authorList>
            <consortium name="The Broad Institute Genome Sequencing Platform"/>
            <person name="Russ C."/>
            <person name="Cuomo C."/>
            <person name="Shea T."/>
            <person name="Young S.K."/>
            <person name="Zeng Q."/>
            <person name="Koehrsen M."/>
            <person name="Haas B."/>
            <person name="Borodovsky M."/>
            <person name="Guigo R."/>
            <person name="Alvarado L."/>
            <person name="Berlin A."/>
            <person name="Bochicchio J."/>
            <person name="Borenstein D."/>
            <person name="Chapman S."/>
            <person name="Chen Z."/>
            <person name="Engels R."/>
            <person name="Freedman E."/>
            <person name="Gellesch M."/>
            <person name="Goldberg J."/>
            <person name="Griggs A."/>
            <person name="Gujja S."/>
            <person name="Heiman D."/>
            <person name="Hepburn T."/>
            <person name="Howarth C."/>
            <person name="Jen D."/>
            <person name="Larson L."/>
            <person name="Lewis B."/>
            <person name="Mehta T."/>
            <person name="Park D."/>
            <person name="Pearson M."/>
            <person name="Roberts A."/>
            <person name="Saif S."/>
            <person name="Shenoy N."/>
            <person name="Sisk P."/>
            <person name="Stolte C."/>
            <person name="Sykes S."/>
            <person name="Thomson T."/>
            <person name="Walk T."/>
            <person name="White J."/>
            <person name="Yandava C."/>
            <person name="Burger G."/>
            <person name="Gray M.W."/>
            <person name="Holland P.W.H."/>
            <person name="King N."/>
            <person name="Lang F.B.F."/>
            <person name="Roger A.J."/>
            <person name="Ruiz-Trillo I."/>
            <person name="Lander E."/>
            <person name="Nusbaum C."/>
        </authorList>
    </citation>
    <scope>NUCLEOTIDE SEQUENCE [LARGE SCALE GENOMIC DNA]</scope>
    <source>
        <strain evidence="8 9">DAOM BR117</strain>
    </source>
</reference>
<feature type="region of interest" description="Disordered" evidence="7">
    <location>
        <begin position="38"/>
        <end position="73"/>
    </location>
</feature>
<keyword evidence="6" id="KW-0175">Coiled coil</keyword>
<dbReference type="SUPFAM" id="SSF58014">
    <property type="entry name" value="Coiled-coil domain of nucleotide exchange factor GrpE"/>
    <property type="match status" value="1"/>
</dbReference>
<dbReference type="GO" id="GO:0000774">
    <property type="term" value="F:adenyl-nucleotide exchange factor activity"/>
    <property type="evidence" value="ECO:0007669"/>
    <property type="project" value="EnsemblFungi"/>
</dbReference>
<dbReference type="RefSeq" id="XP_016610581.1">
    <property type="nucleotide sequence ID" value="XM_016751284.1"/>
</dbReference>
<keyword evidence="9" id="KW-1185">Reference proteome</keyword>
<dbReference type="InParanoid" id="A0A0L0HN75"/>
<dbReference type="VEuPathDB" id="FungiDB:SPPG_03000"/>
<dbReference type="Gene3D" id="2.30.22.10">
    <property type="entry name" value="Head domain of nucleotide exchange factor GrpE"/>
    <property type="match status" value="1"/>
</dbReference>
<dbReference type="InterPro" id="IPR000740">
    <property type="entry name" value="GrpE"/>
</dbReference>
<dbReference type="GeneID" id="27686548"/>
<dbReference type="Proteomes" id="UP000053201">
    <property type="component" value="Unassembled WGS sequence"/>
</dbReference>
<dbReference type="InterPro" id="IPR013805">
    <property type="entry name" value="GrpE_CC"/>
</dbReference>
<dbReference type="GO" id="GO:0051087">
    <property type="term" value="F:protein-folding chaperone binding"/>
    <property type="evidence" value="ECO:0007669"/>
    <property type="project" value="InterPro"/>
</dbReference>
<dbReference type="SUPFAM" id="SSF51064">
    <property type="entry name" value="Head domain of nucleotide exchange factor GrpE"/>
    <property type="match status" value="1"/>
</dbReference>
<dbReference type="Pfam" id="PF01025">
    <property type="entry name" value="GrpE"/>
    <property type="match status" value="1"/>
</dbReference>
<evidence type="ECO:0000256" key="6">
    <source>
        <dbReference type="SAM" id="Coils"/>
    </source>
</evidence>
<accession>A0A0L0HN75</accession>
<protein>
    <recommendedName>
        <fullName evidence="4">GrpE protein homolog</fullName>
    </recommendedName>
</protein>
<dbReference type="OMA" id="PHRHQAI"/>
<dbReference type="AlphaFoldDB" id="A0A0L0HN75"/>
<dbReference type="FunCoup" id="A0A0L0HN75">
    <property type="interactions" value="191"/>
</dbReference>
<dbReference type="STRING" id="645134.A0A0L0HN75"/>
<dbReference type="InterPro" id="IPR009012">
    <property type="entry name" value="GrpE_head"/>
</dbReference>
<feature type="coiled-coil region" evidence="6">
    <location>
        <begin position="79"/>
        <end position="117"/>
    </location>
</feature>
<dbReference type="CDD" id="cd00446">
    <property type="entry name" value="GrpE"/>
    <property type="match status" value="1"/>
</dbReference>
<dbReference type="OrthoDB" id="201635at2759"/>
<comment type="function">
    <text evidence="4">Essential component of the PAM complex, a complex required for the translocation of transit peptide-containing proteins from the inner membrane into the mitochondrial matrix in an ATP-dependent manner.</text>
</comment>